<dbReference type="VEuPathDB" id="VectorBase:ACHR009728"/>
<dbReference type="PANTHER" id="PTHR24365:SF541">
    <property type="entry name" value="PROTEIN TOLL-RELATED"/>
    <property type="match status" value="1"/>
</dbReference>
<keyword evidence="10" id="KW-0325">Glycoprotein</keyword>
<keyword evidence="6" id="KW-0677">Repeat</keyword>
<dbReference type="SMART" id="SM00364">
    <property type="entry name" value="LRR_BAC"/>
    <property type="match status" value="6"/>
</dbReference>
<dbReference type="SMART" id="SM00082">
    <property type="entry name" value="LRRCT"/>
    <property type="match status" value="1"/>
</dbReference>
<accession>A0A182KG40</accession>
<feature type="domain" description="TIR" evidence="11">
    <location>
        <begin position="1"/>
        <end position="90"/>
    </location>
</feature>
<keyword evidence="5" id="KW-0732">Signal</keyword>
<dbReference type="PROSITE" id="PS50104">
    <property type="entry name" value="TIR"/>
    <property type="match status" value="1"/>
</dbReference>
<evidence type="ECO:0000256" key="6">
    <source>
        <dbReference type="ARBA" id="ARBA00022737"/>
    </source>
</evidence>
<organism evidence="12 13">
    <name type="scientific">Anopheles christyi</name>
    <dbReference type="NCBI Taxonomy" id="43041"/>
    <lineage>
        <taxon>Eukaryota</taxon>
        <taxon>Metazoa</taxon>
        <taxon>Ecdysozoa</taxon>
        <taxon>Arthropoda</taxon>
        <taxon>Hexapoda</taxon>
        <taxon>Insecta</taxon>
        <taxon>Pterygota</taxon>
        <taxon>Neoptera</taxon>
        <taxon>Endopterygota</taxon>
        <taxon>Diptera</taxon>
        <taxon>Nematocera</taxon>
        <taxon>Culicoidea</taxon>
        <taxon>Culicidae</taxon>
        <taxon>Anophelinae</taxon>
        <taxon>Anopheles</taxon>
    </lineage>
</organism>
<dbReference type="GO" id="GO:0007165">
    <property type="term" value="P:signal transduction"/>
    <property type="evidence" value="ECO:0007669"/>
    <property type="project" value="InterPro"/>
</dbReference>
<dbReference type="Gene3D" id="3.40.50.10140">
    <property type="entry name" value="Toll/interleukin-1 receptor homology (TIR) domain"/>
    <property type="match status" value="1"/>
</dbReference>
<dbReference type="Gene3D" id="3.80.10.10">
    <property type="entry name" value="Ribonuclease Inhibitor"/>
    <property type="match status" value="7"/>
</dbReference>
<comment type="subcellular location">
    <subcellularLocation>
        <location evidence="1">Membrane</location>
        <topology evidence="1">Single-pass type I membrane protein</topology>
    </subcellularLocation>
</comment>
<dbReference type="SMART" id="SM00369">
    <property type="entry name" value="LRR_TYP"/>
    <property type="match status" value="10"/>
</dbReference>
<evidence type="ECO:0000313" key="13">
    <source>
        <dbReference type="Proteomes" id="UP000075881"/>
    </source>
</evidence>
<dbReference type="Pfam" id="PF13676">
    <property type="entry name" value="TIR_2"/>
    <property type="match status" value="1"/>
</dbReference>
<comment type="similarity">
    <text evidence="2">Belongs to the Toll-like receptor family.</text>
</comment>
<evidence type="ECO:0000256" key="8">
    <source>
        <dbReference type="ARBA" id="ARBA00023136"/>
    </source>
</evidence>
<evidence type="ECO:0000256" key="5">
    <source>
        <dbReference type="ARBA" id="ARBA00022729"/>
    </source>
</evidence>
<dbReference type="GO" id="GO:0005886">
    <property type="term" value="C:plasma membrane"/>
    <property type="evidence" value="ECO:0007669"/>
    <property type="project" value="TreeGrafter"/>
</dbReference>
<dbReference type="GO" id="GO:0038023">
    <property type="term" value="F:signaling receptor activity"/>
    <property type="evidence" value="ECO:0007669"/>
    <property type="project" value="TreeGrafter"/>
</dbReference>
<evidence type="ECO:0000256" key="7">
    <source>
        <dbReference type="ARBA" id="ARBA00022989"/>
    </source>
</evidence>
<proteinExistence type="inferred from homology"/>
<dbReference type="SMART" id="SM00255">
    <property type="entry name" value="TIR"/>
    <property type="match status" value="1"/>
</dbReference>
<evidence type="ECO:0000256" key="10">
    <source>
        <dbReference type="ARBA" id="ARBA00023180"/>
    </source>
</evidence>
<dbReference type="FunFam" id="3.80.10.10:FF:000904">
    <property type="entry name" value="AGAP010636-PA"/>
    <property type="match status" value="1"/>
</dbReference>
<evidence type="ECO:0000256" key="4">
    <source>
        <dbReference type="ARBA" id="ARBA00022692"/>
    </source>
</evidence>
<name>A0A182KG40_9DIPT</name>
<keyword evidence="9" id="KW-0675">Receptor</keyword>
<reference evidence="13" key="1">
    <citation type="submission" date="2013-03" db="EMBL/GenBank/DDBJ databases">
        <title>The Genome Sequence of Anopheles christyi ACHKN1017.</title>
        <authorList>
            <consortium name="The Broad Institute Genomics Platform"/>
            <person name="Neafsey D.E."/>
            <person name="Besansky N."/>
            <person name="Walker B."/>
            <person name="Young S.K."/>
            <person name="Zeng Q."/>
            <person name="Gargeya S."/>
            <person name="Fitzgerald M."/>
            <person name="Haas B."/>
            <person name="Abouelleil A."/>
            <person name="Allen A.W."/>
            <person name="Alvarado L."/>
            <person name="Arachchi H.M."/>
            <person name="Berlin A.M."/>
            <person name="Chapman S.B."/>
            <person name="Gainer-Dewar J."/>
            <person name="Goldberg J."/>
            <person name="Griggs A."/>
            <person name="Gujja S."/>
            <person name="Hansen M."/>
            <person name="Howarth C."/>
            <person name="Imamovic A."/>
            <person name="Ireland A."/>
            <person name="Larimer J."/>
            <person name="McCowan C."/>
            <person name="Murphy C."/>
            <person name="Pearson M."/>
            <person name="Poon T.W."/>
            <person name="Priest M."/>
            <person name="Roberts A."/>
            <person name="Saif S."/>
            <person name="Shea T."/>
            <person name="Sisk P."/>
            <person name="Sykes S."/>
            <person name="Wortman J."/>
            <person name="Nusbaum C."/>
            <person name="Birren B."/>
        </authorList>
    </citation>
    <scope>NUCLEOTIDE SEQUENCE [LARGE SCALE GENOMIC DNA]</scope>
    <source>
        <strain evidence="13">ACHKN1017</strain>
    </source>
</reference>
<dbReference type="InterPro" id="IPR035897">
    <property type="entry name" value="Toll_tir_struct_dom_sf"/>
</dbReference>
<evidence type="ECO:0000256" key="2">
    <source>
        <dbReference type="ARBA" id="ARBA00009634"/>
    </source>
</evidence>
<dbReference type="Proteomes" id="UP000075881">
    <property type="component" value="Unassembled WGS sequence"/>
</dbReference>
<dbReference type="SUPFAM" id="SSF52058">
    <property type="entry name" value="L domain-like"/>
    <property type="match status" value="1"/>
</dbReference>
<evidence type="ECO:0000313" key="12">
    <source>
        <dbReference type="EnsemblMetazoa" id="ACHR009728-PA"/>
    </source>
</evidence>
<protein>
    <recommendedName>
        <fullName evidence="11">TIR domain-containing protein</fullName>
    </recommendedName>
</protein>
<keyword evidence="7" id="KW-1133">Transmembrane helix</keyword>
<dbReference type="AlphaFoldDB" id="A0A182KG40"/>
<dbReference type="InterPro" id="IPR000157">
    <property type="entry name" value="TIR_dom"/>
</dbReference>
<dbReference type="PANTHER" id="PTHR24365">
    <property type="entry name" value="TOLL-LIKE RECEPTOR"/>
    <property type="match status" value="1"/>
</dbReference>
<keyword evidence="3" id="KW-0433">Leucine-rich repeat</keyword>
<keyword evidence="13" id="KW-1185">Reference proteome</keyword>
<dbReference type="InterPro" id="IPR000483">
    <property type="entry name" value="Cys-rich_flank_reg_C"/>
</dbReference>
<dbReference type="InterPro" id="IPR001611">
    <property type="entry name" value="Leu-rich_rpt"/>
</dbReference>
<keyword evidence="4" id="KW-0812">Transmembrane</keyword>
<dbReference type="Pfam" id="PF13855">
    <property type="entry name" value="LRR_8"/>
    <property type="match status" value="4"/>
</dbReference>
<dbReference type="InterPro" id="IPR032675">
    <property type="entry name" value="LRR_dom_sf"/>
</dbReference>
<dbReference type="SUPFAM" id="SSF52200">
    <property type="entry name" value="Toll/Interleukin receptor TIR domain"/>
    <property type="match status" value="1"/>
</dbReference>
<reference evidence="12" key="2">
    <citation type="submission" date="2020-05" db="UniProtKB">
        <authorList>
            <consortium name="EnsemblMetazoa"/>
        </authorList>
    </citation>
    <scope>IDENTIFICATION</scope>
    <source>
        <strain evidence="12">ACHKN1017</strain>
    </source>
</reference>
<evidence type="ECO:0000256" key="9">
    <source>
        <dbReference type="ARBA" id="ARBA00023170"/>
    </source>
</evidence>
<keyword evidence="8" id="KW-0472">Membrane</keyword>
<sequence>LLQITQAVEDSRRTIIVLSRNYLESVWGQMEFNSAYLQSVEDKRNRVIPIIYDDIGNIDELEPELRAYLKIHTYLRWDDARFWDKLHHAMPHKRRLKHLKQTAVEMRSQTNKRGKPLSHSMVSAWVCCLSLLILLTAQASTSRNCSVSKQSSIQTQLKCPGFNVQLTLHTGRRQLEVQCSAKPDFELLRNHPNLPTMTFQELAYRDCPLPVGNLSLVEHLSTILDRSQLSAISRLFFVDNAILSEQVALDPQLFAGLGQLKVLSMKNSTRMPLDNSRLFEHLPNITWLDLRQGDGGSRVARALLRPLTQLTTLELMENELTTLPTELVSELPSLESLTLYQNKLERIERFTELPKLTSLDLTYNQLVTLQEDVLDRLPNLSQLMLRSNKLASLPSGLLRMNTKLTAFLADKQLGAGLELGDGLFARLTMLQNVSLSSCKISTLPESLFTGANQITIVNLSDNRLQSLPENLLRDLSNLKELYLQHNELINMLPDTLLHGAPQLRILNLGYNNLTTLSEQLLESQTSLEKLHLEYNQLHTIEWEAFNSQSKSLQLLNLSHNRLAMHEDGRDVVYQNGKTIYVSQTPFYNLNNVEVLDLSYNAIIRIFMDFIKYMENLISVDLSHNQIKNISYANFQFYSPNFKWLNLSSNLIAYPNFGHVDSPPRLPREIILDNNPLNCDCWSYPLLTFLQTQAKADFPLKGLQCAQPLTLRGKKPQHVPLEELVCEIDASSGFCPTECNCYKRAIDRGVIVNCTAANLAHVPIIQNASKINCDFRNVSKIDCNSIELHLDQNMLHDLTNVGEGWNQIRRLYIANNSLATL</sequence>
<dbReference type="EnsemblMetazoa" id="ACHR009728-RA">
    <property type="protein sequence ID" value="ACHR009728-PA"/>
    <property type="gene ID" value="ACHR009728"/>
</dbReference>
<evidence type="ECO:0000256" key="1">
    <source>
        <dbReference type="ARBA" id="ARBA00004479"/>
    </source>
</evidence>
<dbReference type="STRING" id="43041.A0A182KG40"/>
<dbReference type="InterPro" id="IPR003591">
    <property type="entry name" value="Leu-rich_rpt_typical-subtyp"/>
</dbReference>
<evidence type="ECO:0000259" key="11">
    <source>
        <dbReference type="PROSITE" id="PS50104"/>
    </source>
</evidence>
<dbReference type="PROSITE" id="PS51450">
    <property type="entry name" value="LRR"/>
    <property type="match status" value="3"/>
</dbReference>
<dbReference type="GO" id="GO:0045087">
    <property type="term" value="P:innate immune response"/>
    <property type="evidence" value="ECO:0007669"/>
    <property type="project" value="TreeGrafter"/>
</dbReference>
<evidence type="ECO:0000256" key="3">
    <source>
        <dbReference type="ARBA" id="ARBA00022614"/>
    </source>
</evidence>